<evidence type="ECO:0000256" key="11">
    <source>
        <dbReference type="ARBA" id="ARBA00064251"/>
    </source>
</evidence>
<evidence type="ECO:0000256" key="8">
    <source>
        <dbReference type="ARBA" id="ARBA00023128"/>
    </source>
</evidence>
<evidence type="ECO:0000256" key="6">
    <source>
        <dbReference type="ARBA" id="ARBA00022927"/>
    </source>
</evidence>
<keyword evidence="9 14" id="KW-0472">Membrane</keyword>
<dbReference type="GO" id="GO:0005742">
    <property type="term" value="C:mitochondrial outer membrane translocase complex"/>
    <property type="evidence" value="ECO:0007669"/>
    <property type="project" value="InterPro"/>
</dbReference>
<evidence type="ECO:0000256" key="13">
    <source>
        <dbReference type="SAM" id="MobiDB-lite"/>
    </source>
</evidence>
<dbReference type="PANTHER" id="PTHR12430:SF0">
    <property type="entry name" value="TRANSLOCASE OF OUTER MITOCHONDRIAL MEMBRANE 20"/>
    <property type="match status" value="1"/>
</dbReference>
<dbReference type="PANTHER" id="PTHR12430">
    <property type="entry name" value="MITOCHONDRIAL IMPORT RECEPTOR SUBUNIT TOM20"/>
    <property type="match status" value="1"/>
</dbReference>
<accession>A0A9P1N936</accession>
<evidence type="ECO:0000313" key="15">
    <source>
        <dbReference type="EMBL" id="CAI5452681.1"/>
    </source>
</evidence>
<keyword evidence="8" id="KW-0496">Mitochondrion</keyword>
<proteinExistence type="inferred from homology"/>
<evidence type="ECO:0000256" key="2">
    <source>
        <dbReference type="ARBA" id="ARBA00005792"/>
    </source>
</evidence>
<keyword evidence="3" id="KW-0813">Transport</keyword>
<comment type="caution">
    <text evidence="15">The sequence shown here is derived from an EMBL/GenBank/DDBJ whole genome shotgun (WGS) entry which is preliminary data.</text>
</comment>
<evidence type="ECO:0000256" key="3">
    <source>
        <dbReference type="ARBA" id="ARBA00022448"/>
    </source>
</evidence>
<dbReference type="GO" id="GO:0030150">
    <property type="term" value="P:protein import into mitochondrial matrix"/>
    <property type="evidence" value="ECO:0007669"/>
    <property type="project" value="TreeGrafter"/>
</dbReference>
<dbReference type="GO" id="GO:0006886">
    <property type="term" value="P:intracellular protein transport"/>
    <property type="evidence" value="ECO:0007669"/>
    <property type="project" value="InterPro"/>
</dbReference>
<name>A0A9P1N936_9PELO</name>
<evidence type="ECO:0000256" key="4">
    <source>
        <dbReference type="ARBA" id="ARBA00022692"/>
    </source>
</evidence>
<evidence type="ECO:0000256" key="7">
    <source>
        <dbReference type="ARBA" id="ARBA00022989"/>
    </source>
</evidence>
<comment type="similarity">
    <text evidence="2">Belongs to the Tom20 family.</text>
</comment>
<keyword evidence="6" id="KW-0653">Protein transport</keyword>
<comment type="subcellular location">
    <subcellularLocation>
        <location evidence="1">Mitochondrion outer membrane</location>
        <topology evidence="1">Single-pass membrane protein</topology>
    </subcellularLocation>
</comment>
<dbReference type="InterPro" id="IPR023392">
    <property type="entry name" value="Tom20_dom_sf"/>
</dbReference>
<evidence type="ECO:0000256" key="12">
    <source>
        <dbReference type="ARBA" id="ARBA00079364"/>
    </source>
</evidence>
<dbReference type="PRINTS" id="PR01989">
    <property type="entry name" value="EUOM20RECPTR"/>
</dbReference>
<keyword evidence="4 14" id="KW-0812">Transmembrane</keyword>
<evidence type="ECO:0000313" key="16">
    <source>
        <dbReference type="Proteomes" id="UP001152747"/>
    </source>
</evidence>
<evidence type="ECO:0000256" key="1">
    <source>
        <dbReference type="ARBA" id="ARBA00004572"/>
    </source>
</evidence>
<dbReference type="GO" id="GO:0030943">
    <property type="term" value="F:mitochondrion targeting sequence binding"/>
    <property type="evidence" value="ECO:0007669"/>
    <property type="project" value="TreeGrafter"/>
</dbReference>
<dbReference type="FunFam" id="1.20.960.10:FF:000004">
    <property type="entry name" value="Mitochondrial import receptor subunit TOM20 homolog"/>
    <property type="match status" value="1"/>
</dbReference>
<reference evidence="15" key="1">
    <citation type="submission" date="2022-11" db="EMBL/GenBank/DDBJ databases">
        <authorList>
            <person name="Kikuchi T."/>
        </authorList>
    </citation>
    <scope>NUCLEOTIDE SEQUENCE</scope>
    <source>
        <strain evidence="15">PS1010</strain>
    </source>
</reference>
<evidence type="ECO:0000256" key="9">
    <source>
        <dbReference type="ARBA" id="ARBA00023136"/>
    </source>
</evidence>
<protein>
    <recommendedName>
        <fullName evidence="10">Mitochondrial import receptor subunit TOM20 homolog</fullName>
    </recommendedName>
    <alternativeName>
        <fullName evidence="12">Translocase of outer mitochondrial membrane protein 20</fullName>
    </alternativeName>
</protein>
<feature type="region of interest" description="Disordered" evidence="13">
    <location>
        <begin position="161"/>
        <end position="193"/>
    </location>
</feature>
<dbReference type="AlphaFoldDB" id="A0A9P1N936"/>
<evidence type="ECO:0000256" key="14">
    <source>
        <dbReference type="SAM" id="Phobius"/>
    </source>
</evidence>
<keyword evidence="16" id="KW-1185">Reference proteome</keyword>
<feature type="transmembrane region" description="Helical" evidence="14">
    <location>
        <begin position="12"/>
        <end position="31"/>
    </location>
</feature>
<dbReference type="PRINTS" id="PR00351">
    <property type="entry name" value="OM20RECEPTOR"/>
</dbReference>
<gene>
    <name evidence="15" type="ORF">CAMP_LOCUS15318</name>
</gene>
<keyword evidence="5" id="KW-1000">Mitochondrion outer membrane</keyword>
<dbReference type="Gene3D" id="1.20.960.10">
    <property type="entry name" value="Mitochondrial outer membrane translocase complex, subunit Tom20 domain"/>
    <property type="match status" value="1"/>
</dbReference>
<dbReference type="InterPro" id="IPR002056">
    <property type="entry name" value="MAS20"/>
</dbReference>
<dbReference type="EMBL" id="CANHGI010000005">
    <property type="protein sequence ID" value="CAI5452681.1"/>
    <property type="molecule type" value="Genomic_DNA"/>
</dbReference>
<evidence type="ECO:0000256" key="10">
    <source>
        <dbReference type="ARBA" id="ARBA00040061"/>
    </source>
</evidence>
<dbReference type="GO" id="GO:0016031">
    <property type="term" value="P:tRNA import into mitochondrion"/>
    <property type="evidence" value="ECO:0007669"/>
    <property type="project" value="TreeGrafter"/>
</dbReference>
<keyword evidence="7 14" id="KW-1133">Transmembrane helix</keyword>
<dbReference type="Proteomes" id="UP001152747">
    <property type="component" value="Unassembled WGS sequence"/>
</dbReference>
<dbReference type="GO" id="GO:0006605">
    <property type="term" value="P:protein targeting"/>
    <property type="evidence" value="ECO:0007669"/>
    <property type="project" value="InterPro"/>
</dbReference>
<dbReference type="Pfam" id="PF02064">
    <property type="entry name" value="MAS20"/>
    <property type="match status" value="1"/>
</dbReference>
<sequence>MSDTLFGFQRSNVVLCAGLAGAAFLGYCVYFDHKRINAPDYKDKIRQKRRAQAGRAGGRGAGPVVVPSGGGGVPAAADLADPSYMQRFFLQEVQLGEELMAAGNVEEGAIHIANAVALCGEAQQLLAIFQQTLSEEQFHAVVQQLPQTRTRLANMFGQAAEEAEDEPPMMQYIGDGPPPAQIQELIDDTDDLE</sequence>
<organism evidence="15 16">
    <name type="scientific">Caenorhabditis angaria</name>
    <dbReference type="NCBI Taxonomy" id="860376"/>
    <lineage>
        <taxon>Eukaryota</taxon>
        <taxon>Metazoa</taxon>
        <taxon>Ecdysozoa</taxon>
        <taxon>Nematoda</taxon>
        <taxon>Chromadorea</taxon>
        <taxon>Rhabditida</taxon>
        <taxon>Rhabditina</taxon>
        <taxon>Rhabditomorpha</taxon>
        <taxon>Rhabditoidea</taxon>
        <taxon>Rhabditidae</taxon>
        <taxon>Peloderinae</taxon>
        <taxon>Caenorhabditis</taxon>
    </lineage>
</organism>
<dbReference type="SUPFAM" id="SSF47157">
    <property type="entry name" value="Mitochondrial import receptor subunit Tom20"/>
    <property type="match status" value="1"/>
</dbReference>
<evidence type="ECO:0000256" key="5">
    <source>
        <dbReference type="ARBA" id="ARBA00022787"/>
    </source>
</evidence>
<comment type="subunit">
    <text evidence="11">Forms part of the preprotein translocase complex of the outer mitochondrial membrane (TOM complex).</text>
</comment>
<dbReference type="InterPro" id="IPR022422">
    <property type="entry name" value="MAS20_rcpt_metazoan"/>
</dbReference>
<dbReference type="GO" id="GO:0008320">
    <property type="term" value="F:protein transmembrane transporter activity"/>
    <property type="evidence" value="ECO:0007669"/>
    <property type="project" value="TreeGrafter"/>
</dbReference>
<dbReference type="OrthoDB" id="2154253at2759"/>